<dbReference type="EMBL" id="MU825426">
    <property type="protein sequence ID" value="KAJ7389713.1"/>
    <property type="molecule type" value="Genomic_DNA"/>
</dbReference>
<gene>
    <name evidence="2" type="ORF">OS493_029613</name>
</gene>
<reference evidence="2" key="1">
    <citation type="submission" date="2023-01" db="EMBL/GenBank/DDBJ databases">
        <title>Genome assembly of the deep-sea coral Lophelia pertusa.</title>
        <authorList>
            <person name="Herrera S."/>
            <person name="Cordes E."/>
        </authorList>
    </citation>
    <scope>NUCLEOTIDE SEQUENCE</scope>
    <source>
        <strain evidence="2">USNM1676648</strain>
        <tissue evidence="2">Polyp</tissue>
    </source>
</reference>
<dbReference type="AlphaFoldDB" id="A0A9X0D8P4"/>
<dbReference type="Proteomes" id="UP001163046">
    <property type="component" value="Unassembled WGS sequence"/>
</dbReference>
<evidence type="ECO:0000313" key="3">
    <source>
        <dbReference type="Proteomes" id="UP001163046"/>
    </source>
</evidence>
<comment type="caution">
    <text evidence="2">The sequence shown here is derived from an EMBL/GenBank/DDBJ whole genome shotgun (WGS) entry which is preliminary data.</text>
</comment>
<name>A0A9X0D8P4_9CNID</name>
<keyword evidence="3" id="KW-1185">Reference proteome</keyword>
<organism evidence="2 3">
    <name type="scientific">Desmophyllum pertusum</name>
    <dbReference type="NCBI Taxonomy" id="174260"/>
    <lineage>
        <taxon>Eukaryota</taxon>
        <taxon>Metazoa</taxon>
        <taxon>Cnidaria</taxon>
        <taxon>Anthozoa</taxon>
        <taxon>Hexacorallia</taxon>
        <taxon>Scleractinia</taxon>
        <taxon>Caryophylliina</taxon>
        <taxon>Caryophylliidae</taxon>
        <taxon>Desmophyllum</taxon>
    </lineage>
</organism>
<feature type="compositionally biased region" description="Basic and acidic residues" evidence="1">
    <location>
        <begin position="40"/>
        <end position="59"/>
    </location>
</feature>
<accession>A0A9X0D8P4</accession>
<feature type="compositionally biased region" description="Acidic residues" evidence="1">
    <location>
        <begin position="76"/>
        <end position="85"/>
    </location>
</feature>
<evidence type="ECO:0000256" key="1">
    <source>
        <dbReference type="SAM" id="MobiDB-lite"/>
    </source>
</evidence>
<proteinExistence type="predicted"/>
<evidence type="ECO:0000313" key="2">
    <source>
        <dbReference type="EMBL" id="KAJ7389713.1"/>
    </source>
</evidence>
<protein>
    <submittedName>
        <fullName evidence="2">Uncharacterized protein</fullName>
    </submittedName>
</protein>
<feature type="region of interest" description="Disordered" evidence="1">
    <location>
        <begin position="26"/>
        <end position="88"/>
    </location>
</feature>
<sequence>MLTLLLPTEIEESVFIVHKTIEKTNWNESKKTKKKKRRDQIKQEDMSDRKENNQIKTDQKLNSQHTGHRDNQSETVCDDDDDDDIDPVKEPMTELVLTVSINQKRLLILQITTWQIH</sequence>